<dbReference type="Gene3D" id="1.10.10.10">
    <property type="entry name" value="Winged helix-like DNA-binding domain superfamily/Winged helix DNA-binding domain"/>
    <property type="match status" value="1"/>
</dbReference>
<evidence type="ECO:0000259" key="4">
    <source>
        <dbReference type="PROSITE" id="PS50987"/>
    </source>
</evidence>
<dbReference type="InterPro" id="IPR011991">
    <property type="entry name" value="ArsR-like_HTH"/>
</dbReference>
<keyword evidence="2" id="KW-0238">DNA-binding</keyword>
<evidence type="ECO:0000256" key="1">
    <source>
        <dbReference type="ARBA" id="ARBA00023015"/>
    </source>
</evidence>
<dbReference type="InterPro" id="IPR051011">
    <property type="entry name" value="Metal_resp_trans_reg"/>
</dbReference>
<dbReference type="InterPro" id="IPR001845">
    <property type="entry name" value="HTH_ArsR_DNA-bd_dom"/>
</dbReference>
<protein>
    <submittedName>
        <fullName evidence="5">ArsR family transcriptional regulator</fullName>
    </submittedName>
</protein>
<dbReference type="SUPFAM" id="SSF46785">
    <property type="entry name" value="Winged helix' DNA-binding domain"/>
    <property type="match status" value="1"/>
</dbReference>
<dbReference type="PRINTS" id="PR00778">
    <property type="entry name" value="HTHARSR"/>
</dbReference>
<dbReference type="PANTHER" id="PTHR43132:SF6">
    <property type="entry name" value="HTH-TYPE TRANSCRIPTIONAL REPRESSOR CZRA"/>
    <property type="match status" value="1"/>
</dbReference>
<dbReference type="InterPro" id="IPR036388">
    <property type="entry name" value="WH-like_DNA-bd_sf"/>
</dbReference>
<dbReference type="GO" id="GO:0003700">
    <property type="term" value="F:DNA-binding transcription factor activity"/>
    <property type="evidence" value="ECO:0007669"/>
    <property type="project" value="InterPro"/>
</dbReference>
<keyword evidence="3" id="KW-0804">Transcription</keyword>
<evidence type="ECO:0000256" key="3">
    <source>
        <dbReference type="ARBA" id="ARBA00023163"/>
    </source>
</evidence>
<dbReference type="PANTHER" id="PTHR43132">
    <property type="entry name" value="ARSENICAL RESISTANCE OPERON REPRESSOR ARSR-RELATED"/>
    <property type="match status" value="1"/>
</dbReference>
<dbReference type="Pfam" id="PF01022">
    <property type="entry name" value="HTH_5"/>
    <property type="match status" value="1"/>
</dbReference>
<feature type="domain" description="HTH arsR-type" evidence="4">
    <location>
        <begin position="27"/>
        <end position="121"/>
    </location>
</feature>
<dbReference type="Proteomes" id="UP000886111">
    <property type="component" value="Unassembled WGS sequence"/>
</dbReference>
<dbReference type="CDD" id="cd00090">
    <property type="entry name" value="HTH_ARSR"/>
    <property type="match status" value="1"/>
</dbReference>
<sequence length="127" mass="14416">MSEKGSLICSVNVVDQEKIQKLEQILPDKEMTKKMAEIFKALADPTRLHIVQALLEEELCVCDISAVVNLSISAISHQLRLLRTMHIVKFRKQGKMVYYSLDDDHITLLVQTALEHVQEKTGESVRA</sequence>
<dbReference type="PROSITE" id="PS00846">
    <property type="entry name" value="HTH_ARSR_1"/>
    <property type="match status" value="1"/>
</dbReference>
<organism evidence="5">
    <name type="scientific">Caldithrix abyssi</name>
    <dbReference type="NCBI Taxonomy" id="187145"/>
    <lineage>
        <taxon>Bacteria</taxon>
        <taxon>Pseudomonadati</taxon>
        <taxon>Calditrichota</taxon>
        <taxon>Calditrichia</taxon>
        <taxon>Calditrichales</taxon>
        <taxon>Calditrichaceae</taxon>
        <taxon>Caldithrix</taxon>
    </lineage>
</organism>
<reference evidence="5" key="1">
    <citation type="journal article" date="2020" name="mSystems">
        <title>Genome- and Community-Level Interaction Insights into Carbon Utilization and Element Cycling Functions of Hydrothermarchaeota in Hydrothermal Sediment.</title>
        <authorList>
            <person name="Zhou Z."/>
            <person name="Liu Y."/>
            <person name="Xu W."/>
            <person name="Pan J."/>
            <person name="Luo Z.H."/>
            <person name="Li M."/>
        </authorList>
    </citation>
    <scope>NUCLEOTIDE SEQUENCE [LARGE SCALE GENOMIC DNA]</scope>
    <source>
        <strain evidence="5">HyVt-76</strain>
    </source>
</reference>
<keyword evidence="1" id="KW-0805">Transcription regulation</keyword>
<dbReference type="EMBL" id="DRTD01000449">
    <property type="protein sequence ID" value="HHE55346.1"/>
    <property type="molecule type" value="Genomic_DNA"/>
</dbReference>
<dbReference type="PROSITE" id="PS50987">
    <property type="entry name" value="HTH_ARSR_2"/>
    <property type="match status" value="1"/>
</dbReference>
<name>A0A7V5LJC1_CALAY</name>
<dbReference type="InterPro" id="IPR018334">
    <property type="entry name" value="ArsR_HTH"/>
</dbReference>
<accession>A0A7V5LJC1</accession>
<evidence type="ECO:0000256" key="2">
    <source>
        <dbReference type="ARBA" id="ARBA00023125"/>
    </source>
</evidence>
<comment type="caution">
    <text evidence="5">The sequence shown here is derived from an EMBL/GenBank/DDBJ whole genome shotgun (WGS) entry which is preliminary data.</text>
</comment>
<dbReference type="SMART" id="SM00418">
    <property type="entry name" value="HTH_ARSR"/>
    <property type="match status" value="1"/>
</dbReference>
<evidence type="ECO:0000313" key="5">
    <source>
        <dbReference type="EMBL" id="HHE55346.1"/>
    </source>
</evidence>
<gene>
    <name evidence="5" type="ORF">ENL21_06150</name>
</gene>
<proteinExistence type="predicted"/>
<dbReference type="GO" id="GO:0003677">
    <property type="term" value="F:DNA binding"/>
    <property type="evidence" value="ECO:0007669"/>
    <property type="project" value="UniProtKB-KW"/>
</dbReference>
<dbReference type="AlphaFoldDB" id="A0A7V5LJC1"/>
<dbReference type="NCBIfam" id="NF033788">
    <property type="entry name" value="HTH_metalloreg"/>
    <property type="match status" value="1"/>
</dbReference>
<dbReference type="InterPro" id="IPR036390">
    <property type="entry name" value="WH_DNA-bd_sf"/>
</dbReference>